<evidence type="ECO:0000256" key="15">
    <source>
        <dbReference type="PROSITE-ProRule" id="PRU00449"/>
    </source>
</evidence>
<feature type="region of interest" description="Disordered" evidence="16">
    <location>
        <begin position="866"/>
        <end position="901"/>
    </location>
</feature>
<name>A0AA47P270_MERPO</name>
<protein>
    <submittedName>
        <fullName evidence="19">DNA-binding protein SMUBP-2</fullName>
    </submittedName>
</protein>
<evidence type="ECO:0000256" key="14">
    <source>
        <dbReference type="ARBA" id="ARBA00048432"/>
    </source>
</evidence>
<dbReference type="Gene3D" id="4.10.1110.10">
    <property type="entry name" value="AN1-like Zinc finger"/>
    <property type="match status" value="1"/>
</dbReference>
<evidence type="ECO:0000256" key="13">
    <source>
        <dbReference type="ARBA" id="ARBA00023242"/>
    </source>
</evidence>
<dbReference type="SMART" id="SM00154">
    <property type="entry name" value="ZnF_AN1"/>
    <property type="match status" value="1"/>
</dbReference>
<dbReference type="CDD" id="cd18808">
    <property type="entry name" value="SF1_C_Upf1"/>
    <property type="match status" value="1"/>
</dbReference>
<dbReference type="PROSITE" id="PS51039">
    <property type="entry name" value="ZF_AN1"/>
    <property type="match status" value="1"/>
</dbReference>
<dbReference type="SUPFAM" id="SSF118310">
    <property type="entry name" value="AN1-like Zinc finger"/>
    <property type="match status" value="1"/>
</dbReference>
<dbReference type="GO" id="GO:0005737">
    <property type="term" value="C:cytoplasm"/>
    <property type="evidence" value="ECO:0007669"/>
    <property type="project" value="UniProtKB-SubCell"/>
</dbReference>
<dbReference type="SMART" id="SM00487">
    <property type="entry name" value="DEXDc"/>
    <property type="match status" value="1"/>
</dbReference>
<dbReference type="Pfam" id="PF01428">
    <property type="entry name" value="zf-AN1"/>
    <property type="match status" value="1"/>
</dbReference>
<evidence type="ECO:0000259" key="18">
    <source>
        <dbReference type="PROSITE" id="PS51061"/>
    </source>
</evidence>
<dbReference type="InterPro" id="IPR027417">
    <property type="entry name" value="P-loop_NTPase"/>
</dbReference>
<dbReference type="InterPro" id="IPR041679">
    <property type="entry name" value="DNA2/NAM7-like_C"/>
</dbReference>
<dbReference type="PANTHER" id="PTHR43788:SF8">
    <property type="entry name" value="DNA-BINDING PROTEIN SMUBP-2"/>
    <property type="match status" value="1"/>
</dbReference>
<dbReference type="Pfam" id="PF13086">
    <property type="entry name" value="AAA_11"/>
    <property type="match status" value="1"/>
</dbReference>
<feature type="compositionally biased region" description="Basic and acidic residues" evidence="16">
    <location>
        <begin position="866"/>
        <end position="877"/>
    </location>
</feature>
<keyword evidence="20" id="KW-1185">Reference proteome</keyword>
<dbReference type="Pfam" id="PF13087">
    <property type="entry name" value="AAA_12"/>
    <property type="match status" value="1"/>
</dbReference>
<dbReference type="AlphaFoldDB" id="A0AA47P270"/>
<feature type="region of interest" description="Disordered" evidence="16">
    <location>
        <begin position="793"/>
        <end position="854"/>
    </location>
</feature>
<dbReference type="SUPFAM" id="SSF52540">
    <property type="entry name" value="P-loop containing nucleoside triphosphate hydrolases"/>
    <property type="match status" value="1"/>
</dbReference>
<dbReference type="InterPro" id="IPR034072">
    <property type="entry name" value="R3H_Smubp-2"/>
</dbReference>
<dbReference type="CDD" id="cd18044">
    <property type="entry name" value="DEXXQc_SMUBP2"/>
    <property type="match status" value="1"/>
</dbReference>
<keyword evidence="5" id="KW-0479">Metal-binding</keyword>
<dbReference type="Proteomes" id="UP001174136">
    <property type="component" value="Unassembled WGS sequence"/>
</dbReference>
<dbReference type="Pfam" id="PF21138">
    <property type="entry name" value="SMUBP-2_HCS1_1B"/>
    <property type="match status" value="1"/>
</dbReference>
<feature type="domain" description="AN1-type" evidence="17">
    <location>
        <begin position="927"/>
        <end position="976"/>
    </location>
</feature>
<evidence type="ECO:0000256" key="4">
    <source>
        <dbReference type="ARBA" id="ARBA00022490"/>
    </source>
</evidence>
<comment type="subcellular location">
    <subcellularLocation>
        <location evidence="2">Cytoplasm</location>
    </subcellularLocation>
    <subcellularLocation>
        <location evidence="1">Nucleus</location>
    </subcellularLocation>
</comment>
<evidence type="ECO:0000259" key="17">
    <source>
        <dbReference type="PROSITE" id="PS51039"/>
    </source>
</evidence>
<keyword evidence="8" id="KW-0378">Hydrolase</keyword>
<evidence type="ECO:0000256" key="1">
    <source>
        <dbReference type="ARBA" id="ARBA00004123"/>
    </source>
</evidence>
<feature type="compositionally biased region" description="Basic residues" evidence="16">
    <location>
        <begin position="891"/>
        <end position="901"/>
    </location>
</feature>
<dbReference type="Gene3D" id="3.40.50.300">
    <property type="entry name" value="P-loop containing nucleotide triphosphate hydrolases"/>
    <property type="match status" value="2"/>
</dbReference>
<dbReference type="NCBIfam" id="TIGR00376">
    <property type="entry name" value="IGHMBP2 family helicase"/>
    <property type="match status" value="1"/>
</dbReference>
<keyword evidence="10" id="KW-0862">Zinc</keyword>
<dbReference type="Gene3D" id="3.30.1370.50">
    <property type="entry name" value="R3H-like domain"/>
    <property type="match status" value="1"/>
</dbReference>
<dbReference type="InterPro" id="IPR035896">
    <property type="entry name" value="AN1-like_Znf"/>
</dbReference>
<dbReference type="EMBL" id="JAOPHQ010002886">
    <property type="protein sequence ID" value="KAK0145113.1"/>
    <property type="molecule type" value="Genomic_DNA"/>
</dbReference>
<dbReference type="GO" id="GO:0003677">
    <property type="term" value="F:DNA binding"/>
    <property type="evidence" value="ECO:0007669"/>
    <property type="project" value="UniProtKB-KW"/>
</dbReference>
<evidence type="ECO:0000256" key="16">
    <source>
        <dbReference type="SAM" id="MobiDB-lite"/>
    </source>
</evidence>
<dbReference type="GO" id="GO:0005524">
    <property type="term" value="F:ATP binding"/>
    <property type="evidence" value="ECO:0007669"/>
    <property type="project" value="UniProtKB-KW"/>
</dbReference>
<dbReference type="GO" id="GO:0008270">
    <property type="term" value="F:zinc ion binding"/>
    <property type="evidence" value="ECO:0007669"/>
    <property type="project" value="UniProtKB-KW"/>
</dbReference>
<dbReference type="FunFam" id="3.30.1370.50:FF:000002">
    <property type="entry name" value="Immunoglobulin mu DNA-binding protein 2"/>
    <property type="match status" value="1"/>
</dbReference>
<dbReference type="SUPFAM" id="SSF82708">
    <property type="entry name" value="R3H domain"/>
    <property type="match status" value="1"/>
</dbReference>
<comment type="catalytic activity">
    <reaction evidence="14">
        <text>ATP + H2O = ADP + phosphate + H(+)</text>
        <dbReference type="Rhea" id="RHEA:13065"/>
        <dbReference type="ChEBI" id="CHEBI:15377"/>
        <dbReference type="ChEBI" id="CHEBI:15378"/>
        <dbReference type="ChEBI" id="CHEBI:30616"/>
        <dbReference type="ChEBI" id="CHEBI:43474"/>
        <dbReference type="ChEBI" id="CHEBI:456216"/>
        <dbReference type="EC" id="3.6.4.12"/>
    </reaction>
    <physiologicalReaction direction="left-to-right" evidence="14">
        <dbReference type="Rhea" id="RHEA:13066"/>
    </physiologicalReaction>
</comment>
<dbReference type="PROSITE" id="PS51061">
    <property type="entry name" value="R3H"/>
    <property type="match status" value="1"/>
</dbReference>
<evidence type="ECO:0000256" key="10">
    <source>
        <dbReference type="ARBA" id="ARBA00022833"/>
    </source>
</evidence>
<evidence type="ECO:0000256" key="12">
    <source>
        <dbReference type="ARBA" id="ARBA00022884"/>
    </source>
</evidence>
<dbReference type="InterPro" id="IPR036867">
    <property type="entry name" value="R3H_dom_sf"/>
</dbReference>
<dbReference type="GO" id="GO:0016787">
    <property type="term" value="F:hydrolase activity"/>
    <property type="evidence" value="ECO:0007669"/>
    <property type="project" value="UniProtKB-KW"/>
</dbReference>
<keyword evidence="19" id="KW-0238">DNA-binding</keyword>
<gene>
    <name evidence="19" type="primary">IGHMBP2</name>
    <name evidence="19" type="ORF">N1851_015991</name>
</gene>
<keyword evidence="6" id="KW-0547">Nucleotide-binding</keyword>
<keyword evidence="4" id="KW-0963">Cytoplasm</keyword>
<feature type="compositionally biased region" description="Low complexity" evidence="16">
    <location>
        <begin position="842"/>
        <end position="854"/>
    </location>
</feature>
<comment type="similarity">
    <text evidence="3">Belongs to the DNA2/NAM7 helicase family.</text>
</comment>
<feature type="domain" description="R3H" evidence="18">
    <location>
        <begin position="748"/>
        <end position="812"/>
    </location>
</feature>
<dbReference type="InterPro" id="IPR050534">
    <property type="entry name" value="Coronavir_polyprotein_1ab"/>
</dbReference>
<dbReference type="FunFam" id="3.40.50.300:FF:001171">
    <property type="entry name" value="DNA-binding protein SMUBP-2"/>
    <property type="match status" value="1"/>
</dbReference>
<dbReference type="InterPro" id="IPR047187">
    <property type="entry name" value="SF1_C_Upf1"/>
</dbReference>
<dbReference type="GO" id="GO:0003723">
    <property type="term" value="F:RNA binding"/>
    <property type="evidence" value="ECO:0007669"/>
    <property type="project" value="UniProtKB-KW"/>
</dbReference>
<sequence length="1029" mass="113640">MEIEQFVSKTLELLQEEREAEIQETRLWQENSSLKDLQSKGVCLLKLQIASQSTGLYGRTLAVLEPRKHMGVLVLPSNSFGPDWFFYILSNVKTQTSVAGDIVGLYGAAGCSATSQIGTGIVTKASQTSVTVAFDDCQDDFNIETDSLYNLLKLANDVTYKRMKRALNTLNGYSNGPASNLINVLFGYSEPGSQSQTTLLMARSCPTSSGDLGFFNQDLDESQREAVSFALSQRDVAVIHGPPGTGKTTTVVEVILQAVKQGNKILCCASSNVAVDNLVERLARCKVKVLRLGHPARLLESIQKHSLDAVLAKSDNTNIIGDIRKDIDKAFMGMKKMRDKGERFSFKREIGELRKELRTREATAIAQILKSADVVLSTNTGACNDGPLRHLPPDHFDWVVIDECAQALESSCWIALLHARKCILAGDYKQLPPTIKSQNAASKGLSVSLMERLIQKFGDSVVRMLTVQYRMHSAIMDWASREMYQGRLTAHSSVEGHLLKDLPGIACVEETSTPLLLIDTAGCGLSEMEVTDEQSKGNQGEVDLVELHIKSLTETGLKPKDIAVIAPYNLQVDLLRQRLSVRYPALEIKSVDGFQGREKEAVVLTLVRSNRKGEVGFLAEDRRINVAVTRARRHLAVVCDSQTVQNHAFLKSLVSHMTEHGEVRTAFEYLQDIVPQNYTRNHNDNKTKAPAGGSSSTKQKVKNQAADKATYKAQKQPAGGKVSEDPANRHTKPTKPRILTPEEELQAKTRYAEIREQVENYLRDASEEELQFPPTLNSHDRLLVHQISEELGLGHESKGEGKDRCITVSRPPPPKPSPTARVVPAELTQPESEPAQEERMVSEPPAASSSQPPLADLKSLHLERMKREQQRREENAQQKRQVQATIGQLHTSKKSAKGKNRTKAGACDIAAAASAEDDFDTLITAVMKAESVCSFVKCKASVLTLGQLCPFCNRQYCLGHHVPEVHGCGDKAKAHARMRISKEGVLYSGSGKKDNSMDPNKKAYLQRKLDSKLKDMESKRKLKSKEKSS</sequence>
<keyword evidence="9" id="KW-0347">Helicase</keyword>
<dbReference type="InterPro" id="IPR001374">
    <property type="entry name" value="R3H_dom"/>
</dbReference>
<evidence type="ECO:0000256" key="3">
    <source>
        <dbReference type="ARBA" id="ARBA00007913"/>
    </source>
</evidence>
<dbReference type="InterPro" id="IPR000058">
    <property type="entry name" value="Znf_AN1"/>
</dbReference>
<dbReference type="GO" id="GO:0005634">
    <property type="term" value="C:nucleus"/>
    <property type="evidence" value="ECO:0007669"/>
    <property type="project" value="UniProtKB-SubCell"/>
</dbReference>
<organism evidence="19 20">
    <name type="scientific">Merluccius polli</name>
    <name type="common">Benguela hake</name>
    <name type="synonym">Merluccius cadenati</name>
    <dbReference type="NCBI Taxonomy" id="89951"/>
    <lineage>
        <taxon>Eukaryota</taxon>
        <taxon>Metazoa</taxon>
        <taxon>Chordata</taxon>
        <taxon>Craniata</taxon>
        <taxon>Vertebrata</taxon>
        <taxon>Euteleostomi</taxon>
        <taxon>Actinopterygii</taxon>
        <taxon>Neopterygii</taxon>
        <taxon>Teleostei</taxon>
        <taxon>Neoteleostei</taxon>
        <taxon>Acanthomorphata</taxon>
        <taxon>Zeiogadaria</taxon>
        <taxon>Gadariae</taxon>
        <taxon>Gadiformes</taxon>
        <taxon>Gadoidei</taxon>
        <taxon>Merlucciidae</taxon>
        <taxon>Merluccius</taxon>
    </lineage>
</organism>
<feature type="region of interest" description="Disordered" evidence="16">
    <location>
        <begin position="678"/>
        <end position="739"/>
    </location>
</feature>
<evidence type="ECO:0000313" key="19">
    <source>
        <dbReference type="EMBL" id="KAK0145113.1"/>
    </source>
</evidence>
<keyword evidence="12" id="KW-0694">RNA-binding</keyword>
<dbReference type="InterPro" id="IPR048761">
    <property type="entry name" value="SMUBP-2_HCS1_1B"/>
</dbReference>
<keyword evidence="7 15" id="KW-0863">Zinc-finger</keyword>
<dbReference type="Gene3D" id="2.40.30.270">
    <property type="match status" value="1"/>
</dbReference>
<dbReference type="InterPro" id="IPR014001">
    <property type="entry name" value="Helicase_ATP-bd"/>
</dbReference>
<dbReference type="FunFam" id="4.10.1110.10:FF:000002">
    <property type="entry name" value="Immunoglobulin mu DNA-binding protein 2"/>
    <property type="match status" value="1"/>
</dbReference>
<dbReference type="Pfam" id="PF01424">
    <property type="entry name" value="R3H"/>
    <property type="match status" value="1"/>
</dbReference>
<evidence type="ECO:0000256" key="2">
    <source>
        <dbReference type="ARBA" id="ARBA00004496"/>
    </source>
</evidence>
<dbReference type="InterPro" id="IPR004483">
    <property type="entry name" value="SMUBP-2/Hcs1-like"/>
</dbReference>
<dbReference type="PANTHER" id="PTHR43788">
    <property type="entry name" value="DNA2/NAM7 HELICASE FAMILY MEMBER"/>
    <property type="match status" value="1"/>
</dbReference>
<evidence type="ECO:0000256" key="9">
    <source>
        <dbReference type="ARBA" id="ARBA00022806"/>
    </source>
</evidence>
<evidence type="ECO:0000256" key="8">
    <source>
        <dbReference type="ARBA" id="ARBA00022801"/>
    </source>
</evidence>
<dbReference type="CDD" id="cd02641">
    <property type="entry name" value="R3H_Smubp-2_like"/>
    <property type="match status" value="1"/>
</dbReference>
<dbReference type="GO" id="GO:0043139">
    <property type="term" value="F:5'-3' DNA helicase activity"/>
    <property type="evidence" value="ECO:0007669"/>
    <property type="project" value="TreeGrafter"/>
</dbReference>
<proteinExistence type="inferred from homology"/>
<evidence type="ECO:0000256" key="6">
    <source>
        <dbReference type="ARBA" id="ARBA00022741"/>
    </source>
</evidence>
<evidence type="ECO:0000256" key="7">
    <source>
        <dbReference type="ARBA" id="ARBA00022771"/>
    </source>
</evidence>
<feature type="compositionally biased region" description="Basic and acidic residues" evidence="16">
    <location>
        <begin position="793"/>
        <end position="805"/>
    </location>
</feature>
<accession>A0AA47P270</accession>
<comment type="caution">
    <text evidence="19">The sequence shown here is derived from an EMBL/GenBank/DDBJ whole genome shotgun (WGS) entry which is preliminary data.</text>
</comment>
<reference evidence="19" key="1">
    <citation type="journal article" date="2023" name="Front. Mar. Sci.">
        <title>A new Merluccius polli reference genome to investigate the effects of global change in West African waters.</title>
        <authorList>
            <person name="Mateo J.L."/>
            <person name="Blanco-Fernandez C."/>
            <person name="Garcia-Vazquez E."/>
            <person name="Machado-Schiaffino G."/>
        </authorList>
    </citation>
    <scope>NUCLEOTIDE SEQUENCE</scope>
    <source>
        <strain evidence="19">C29</strain>
        <tissue evidence="19">Fin</tissue>
    </source>
</reference>
<keyword evidence="11" id="KW-0067">ATP-binding</keyword>
<dbReference type="FunFam" id="3.40.50.300:FF:001146">
    <property type="entry name" value="DNA-binding protein SMUBP-2 isoform X1"/>
    <property type="match status" value="1"/>
</dbReference>
<keyword evidence="13" id="KW-0539">Nucleus</keyword>
<dbReference type="InterPro" id="IPR041677">
    <property type="entry name" value="DNA2/NAM7_AAA_11"/>
</dbReference>
<evidence type="ECO:0000256" key="11">
    <source>
        <dbReference type="ARBA" id="ARBA00022840"/>
    </source>
</evidence>
<dbReference type="SMART" id="SM00393">
    <property type="entry name" value="R3H"/>
    <property type="match status" value="1"/>
</dbReference>
<evidence type="ECO:0000313" key="20">
    <source>
        <dbReference type="Proteomes" id="UP001174136"/>
    </source>
</evidence>
<evidence type="ECO:0000256" key="5">
    <source>
        <dbReference type="ARBA" id="ARBA00022723"/>
    </source>
</evidence>